<dbReference type="Gene3D" id="3.40.720.10">
    <property type="entry name" value="Alkaline Phosphatase, subunit A"/>
    <property type="match status" value="1"/>
</dbReference>
<accession>A0AAT9FMG1</accession>
<reference evidence="1" key="1">
    <citation type="submission" date="2024-07" db="EMBL/GenBank/DDBJ databases">
        <title>Complete genome sequence of Verrucomicrobiaceae bacterium NT6N.</title>
        <authorList>
            <person name="Huang C."/>
            <person name="Takami H."/>
            <person name="Hamasaki K."/>
        </authorList>
    </citation>
    <scope>NUCLEOTIDE SEQUENCE</scope>
    <source>
        <strain evidence="1">NT6N</strain>
    </source>
</reference>
<name>A0AAT9FMG1_9BACT</name>
<evidence type="ECO:0008006" key="2">
    <source>
        <dbReference type="Google" id="ProtNLM"/>
    </source>
</evidence>
<gene>
    <name evidence="1" type="ORF">NT6N_21830</name>
</gene>
<dbReference type="AlphaFoldDB" id="A0AAT9FMG1"/>
<protein>
    <recommendedName>
        <fullName evidence="2">Sulfatase N-terminal domain-containing protein</fullName>
    </recommendedName>
</protein>
<dbReference type="KEGG" id="osu:NT6N_21830"/>
<organism evidence="1">
    <name type="scientific">Oceaniferula spumae</name>
    <dbReference type="NCBI Taxonomy" id="2979115"/>
    <lineage>
        <taxon>Bacteria</taxon>
        <taxon>Pseudomonadati</taxon>
        <taxon>Verrucomicrobiota</taxon>
        <taxon>Verrucomicrobiia</taxon>
        <taxon>Verrucomicrobiales</taxon>
        <taxon>Verrucomicrobiaceae</taxon>
        <taxon>Oceaniferula</taxon>
    </lineage>
</organism>
<dbReference type="SUPFAM" id="SSF53649">
    <property type="entry name" value="Alkaline phosphatase-like"/>
    <property type="match status" value="1"/>
</dbReference>
<dbReference type="InterPro" id="IPR006311">
    <property type="entry name" value="TAT_signal"/>
</dbReference>
<sequence length="387" mass="45014">MKTRREFLTSAVAAGVVAGLPRAVMAAGEQKKSYTSPNVIIVRFGGGVRRRETINERKTYAPYLLRDLVPKGTFYRNMEIDRFKDLDTSHGEGTLNILTGHYAKYQVKKDAFVQRFEAEVPTLFEYLRKTYEIPAHQTLLINGEDRSQEEFYNFSNHHLFGAQFRSQTMSLFRYKMWLLEKRLAGDPPENERRKMMEDLKQMRMIDYRTRGKNEDLPAIRSFWEKWHDHYGNDGFKNARGDRLLTELTLWSMKLLKPRLMMINYNDPDYVHWGNMTHYTEGIKVIDHGLRQLVTQTQLDPFYRDNTIFCVVPDCGRDTNPLLSVPCQHHFNSKSSHEIWALLFGSGVEKGKVIDRRVDQTQIAGTLGRLMGMPTKFADTNILEEAIA</sequence>
<dbReference type="EMBL" id="AP026866">
    <property type="protein sequence ID" value="BDS07143.1"/>
    <property type="molecule type" value="Genomic_DNA"/>
</dbReference>
<dbReference type="PROSITE" id="PS51318">
    <property type="entry name" value="TAT"/>
    <property type="match status" value="1"/>
</dbReference>
<proteinExistence type="predicted"/>
<dbReference type="InterPro" id="IPR017850">
    <property type="entry name" value="Alkaline_phosphatase_core_sf"/>
</dbReference>
<evidence type="ECO:0000313" key="1">
    <source>
        <dbReference type="EMBL" id="BDS07143.1"/>
    </source>
</evidence>